<dbReference type="AlphaFoldDB" id="A0A919FQA9"/>
<sequence length="94" mass="10392">MAEPTSRAISTRLSPIESSSSWYASRMLSPQKLCRWRCRPVAPQSGDWRDGRCWWRESYARTRGGGRVSAAAAPSHTGRATTLGRPGDAARADR</sequence>
<dbReference type="Proteomes" id="UP000617734">
    <property type="component" value="Unassembled WGS sequence"/>
</dbReference>
<organism evidence="2 3">
    <name type="scientific">Kitasatospora indigofera</name>
    <dbReference type="NCBI Taxonomy" id="67307"/>
    <lineage>
        <taxon>Bacteria</taxon>
        <taxon>Bacillati</taxon>
        <taxon>Actinomycetota</taxon>
        <taxon>Actinomycetes</taxon>
        <taxon>Kitasatosporales</taxon>
        <taxon>Streptomycetaceae</taxon>
        <taxon>Kitasatospora</taxon>
    </lineage>
</organism>
<feature type="region of interest" description="Disordered" evidence="1">
    <location>
        <begin position="66"/>
        <end position="94"/>
    </location>
</feature>
<proteinExistence type="predicted"/>
<gene>
    <name evidence="2" type="ORF">GCM10018781_29960</name>
</gene>
<evidence type="ECO:0000313" key="2">
    <source>
        <dbReference type="EMBL" id="GHH70283.1"/>
    </source>
</evidence>
<reference evidence="2" key="2">
    <citation type="submission" date="2020-09" db="EMBL/GenBank/DDBJ databases">
        <authorList>
            <person name="Sun Q."/>
            <person name="Ohkuma M."/>
        </authorList>
    </citation>
    <scope>NUCLEOTIDE SEQUENCE</scope>
    <source>
        <strain evidence="2">JCM 4646</strain>
    </source>
</reference>
<accession>A0A919FQA9</accession>
<reference evidence="2" key="1">
    <citation type="journal article" date="2014" name="Int. J. Syst. Evol. Microbiol.">
        <title>Complete genome sequence of Corynebacterium casei LMG S-19264T (=DSM 44701T), isolated from a smear-ripened cheese.</title>
        <authorList>
            <consortium name="US DOE Joint Genome Institute (JGI-PGF)"/>
            <person name="Walter F."/>
            <person name="Albersmeier A."/>
            <person name="Kalinowski J."/>
            <person name="Ruckert C."/>
        </authorList>
    </citation>
    <scope>NUCLEOTIDE SEQUENCE</scope>
    <source>
        <strain evidence="2">JCM 4646</strain>
    </source>
</reference>
<name>A0A919FQA9_9ACTN</name>
<protein>
    <submittedName>
        <fullName evidence="2">Uncharacterized protein</fullName>
    </submittedName>
</protein>
<keyword evidence="3" id="KW-1185">Reference proteome</keyword>
<comment type="caution">
    <text evidence="2">The sequence shown here is derived from an EMBL/GenBank/DDBJ whole genome shotgun (WGS) entry which is preliminary data.</text>
</comment>
<evidence type="ECO:0000313" key="3">
    <source>
        <dbReference type="Proteomes" id="UP000617734"/>
    </source>
</evidence>
<evidence type="ECO:0000256" key="1">
    <source>
        <dbReference type="SAM" id="MobiDB-lite"/>
    </source>
</evidence>
<dbReference type="EMBL" id="BNBO01000013">
    <property type="protein sequence ID" value="GHH70283.1"/>
    <property type="molecule type" value="Genomic_DNA"/>
</dbReference>